<evidence type="ECO:0000313" key="12">
    <source>
        <dbReference type="Proteomes" id="UP000230914"/>
    </source>
</evidence>
<evidence type="ECO:0000313" key="11">
    <source>
        <dbReference type="EMBL" id="PIE33969.1"/>
    </source>
</evidence>
<dbReference type="InterPro" id="IPR036291">
    <property type="entry name" value="NAD(P)-bd_dom_sf"/>
</dbReference>
<feature type="binding site" evidence="7">
    <location>
        <position position="244"/>
    </location>
    <ligand>
        <name>NADP(+)</name>
        <dbReference type="ChEBI" id="CHEBI:58349"/>
    </ligand>
</feature>
<dbReference type="InterPro" id="IPR028939">
    <property type="entry name" value="P5C_Rdtase_cat_N"/>
</dbReference>
<protein>
    <recommendedName>
        <fullName evidence="2 7">Shikimate dehydrogenase (NADP(+))</fullName>
        <shortName evidence="7">SDH</shortName>
        <ecNumber evidence="2 7">1.1.1.25</ecNumber>
    </recommendedName>
</protein>
<dbReference type="Gene3D" id="3.40.50.720">
    <property type="entry name" value="NAD(P)-binding Rossmann-like Domain"/>
    <property type="match status" value="1"/>
</dbReference>
<feature type="binding site" evidence="7">
    <location>
        <begin position="21"/>
        <end position="23"/>
    </location>
    <ligand>
        <name>shikimate</name>
        <dbReference type="ChEBI" id="CHEBI:36208"/>
    </ligand>
</feature>
<dbReference type="SUPFAM" id="SSF53223">
    <property type="entry name" value="Aminoacid dehydrogenase-like, N-terminal domain"/>
    <property type="match status" value="1"/>
</dbReference>
<comment type="subunit">
    <text evidence="7">Homodimer.</text>
</comment>
<dbReference type="HAMAP" id="MF_00222">
    <property type="entry name" value="Shikimate_DH_AroE"/>
    <property type="match status" value="1"/>
</dbReference>
<comment type="caution">
    <text evidence="11">The sequence shown here is derived from an EMBL/GenBank/DDBJ whole genome shotgun (WGS) entry which is preliminary data.</text>
</comment>
<gene>
    <name evidence="7 11" type="primary">aroE</name>
    <name evidence="11" type="ORF">CSA55_01515</name>
</gene>
<feature type="binding site" evidence="7">
    <location>
        <position position="68"/>
    </location>
    <ligand>
        <name>shikimate</name>
        <dbReference type="ChEBI" id="CHEBI:36208"/>
    </ligand>
</feature>
<feature type="binding site" evidence="7">
    <location>
        <position position="251"/>
    </location>
    <ligand>
        <name>shikimate</name>
        <dbReference type="ChEBI" id="CHEBI:36208"/>
    </ligand>
</feature>
<keyword evidence="4 7" id="KW-0521">NADP</keyword>
<comment type="caution">
    <text evidence="7">Lacks conserved residue(s) required for the propagation of feature annotation.</text>
</comment>
<comment type="function">
    <text evidence="7">Involved in the biosynthesis of the chorismate, which leads to the biosynthesis of aromatic amino acids. Catalyzes the reversible NADPH linked reduction of 3-dehydroshikimate (DHSA) to yield shikimate (SA).</text>
</comment>
<keyword evidence="3 7" id="KW-0028">Amino-acid biosynthesis</keyword>
<feature type="domain" description="Shikimate dehydrogenase substrate binding N-terminal" evidence="9">
    <location>
        <begin position="13"/>
        <end position="95"/>
    </location>
</feature>
<dbReference type="AlphaFoldDB" id="A0A2G6KGN3"/>
<feature type="active site" description="Proton acceptor" evidence="7">
    <location>
        <position position="72"/>
    </location>
</feature>
<dbReference type="GO" id="GO:0019632">
    <property type="term" value="P:shikimate metabolic process"/>
    <property type="evidence" value="ECO:0007669"/>
    <property type="project" value="InterPro"/>
</dbReference>
<dbReference type="GO" id="GO:0050661">
    <property type="term" value="F:NADP binding"/>
    <property type="evidence" value="ECO:0007669"/>
    <property type="project" value="InterPro"/>
</dbReference>
<evidence type="ECO:0000256" key="2">
    <source>
        <dbReference type="ARBA" id="ARBA00012962"/>
    </source>
</evidence>
<feature type="binding site" evidence="7">
    <location>
        <begin position="133"/>
        <end position="137"/>
    </location>
    <ligand>
        <name>NADP(+)</name>
        <dbReference type="ChEBI" id="CHEBI:58349"/>
    </ligand>
</feature>
<reference evidence="11 12" key="1">
    <citation type="submission" date="2017-10" db="EMBL/GenBank/DDBJ databases">
        <title>Novel microbial diversity and functional potential in the marine mammal oral microbiome.</title>
        <authorList>
            <person name="Dudek N.K."/>
            <person name="Sun C.L."/>
            <person name="Burstein D."/>
            <person name="Kantor R.S."/>
            <person name="Aliaga Goltsman D.S."/>
            <person name="Bik E.M."/>
            <person name="Thomas B.C."/>
            <person name="Banfield J.F."/>
            <person name="Relman D.A."/>
        </authorList>
    </citation>
    <scope>NUCLEOTIDE SEQUENCE [LARGE SCALE GENOMIC DNA]</scope>
    <source>
        <strain evidence="11">DOLJORAL78_61_10</strain>
    </source>
</reference>
<dbReference type="InterPro" id="IPR013708">
    <property type="entry name" value="Shikimate_DH-bd_N"/>
</dbReference>
<dbReference type="EMBL" id="PDSL01000023">
    <property type="protein sequence ID" value="PIE33969.1"/>
    <property type="molecule type" value="Genomic_DNA"/>
</dbReference>
<dbReference type="InterPro" id="IPR041121">
    <property type="entry name" value="SDH_C"/>
</dbReference>
<evidence type="ECO:0000256" key="1">
    <source>
        <dbReference type="ARBA" id="ARBA00004871"/>
    </source>
</evidence>
<dbReference type="Pfam" id="PF03807">
    <property type="entry name" value="F420_oxidored"/>
    <property type="match status" value="1"/>
</dbReference>
<accession>A0A2G6KGN3</accession>
<dbReference type="InterPro" id="IPR011342">
    <property type="entry name" value="Shikimate_DH"/>
</dbReference>
<dbReference type="PANTHER" id="PTHR21089">
    <property type="entry name" value="SHIKIMATE DEHYDROGENASE"/>
    <property type="match status" value="1"/>
</dbReference>
<dbReference type="CDD" id="cd01065">
    <property type="entry name" value="NAD_bind_Shikimate_DH"/>
    <property type="match status" value="1"/>
</dbReference>
<evidence type="ECO:0000259" key="9">
    <source>
        <dbReference type="Pfam" id="PF08501"/>
    </source>
</evidence>
<dbReference type="SUPFAM" id="SSF51735">
    <property type="entry name" value="NAD(P)-binding Rossmann-fold domains"/>
    <property type="match status" value="1"/>
</dbReference>
<dbReference type="Pfam" id="PF18317">
    <property type="entry name" value="SDH_C"/>
    <property type="match status" value="1"/>
</dbReference>
<evidence type="ECO:0000256" key="7">
    <source>
        <dbReference type="HAMAP-Rule" id="MF_00222"/>
    </source>
</evidence>
<feature type="binding site" evidence="7">
    <location>
        <position position="223"/>
    </location>
    <ligand>
        <name>shikimate</name>
        <dbReference type="ChEBI" id="CHEBI:36208"/>
    </ligand>
</feature>
<keyword evidence="5 7" id="KW-0560">Oxidoreductase</keyword>
<dbReference type="InterPro" id="IPR022893">
    <property type="entry name" value="Shikimate_DH_fam"/>
</dbReference>
<evidence type="ECO:0000256" key="5">
    <source>
        <dbReference type="ARBA" id="ARBA00023002"/>
    </source>
</evidence>
<dbReference type="Proteomes" id="UP000230914">
    <property type="component" value="Unassembled WGS sequence"/>
</dbReference>
<dbReference type="UniPathway" id="UPA00053">
    <property type="reaction ID" value="UER00087"/>
</dbReference>
<dbReference type="GO" id="GO:0009423">
    <property type="term" value="P:chorismate biosynthetic process"/>
    <property type="evidence" value="ECO:0007669"/>
    <property type="project" value="UniProtKB-UniRule"/>
</dbReference>
<name>A0A2G6KGN3_9ACTN</name>
<sequence>MSSITAETRLIAVIGSPVEHSLSPALHNAAFEASGRNWRCVAFEVTSGGAGPALSAMETLGIVGYAVTMPHKADMAAAVDVLDPAASALGSVNTVVRSEDGSTLGASTDGVGLIDALVAADADPHGRRVAVVGAGGAGRSIIDALGRHGAAEIAVINRTADAGDRAARLAPQASTASVEAIASAEIVINATSVGMGSEVEDLAAVPFDPRLVGRGQVVVDIVYHPIVTPLLSQAADQGARTIDGLEMLVYQAIRQHEIWTGDRIDPDVMRRAALAELATRQDRSGR</sequence>
<feature type="binding site" evidence="7">
    <location>
        <position position="221"/>
    </location>
    <ligand>
        <name>NADP(+)</name>
        <dbReference type="ChEBI" id="CHEBI:58349"/>
    </ligand>
</feature>
<evidence type="ECO:0000259" key="10">
    <source>
        <dbReference type="Pfam" id="PF18317"/>
    </source>
</evidence>
<feature type="binding site" evidence="7">
    <location>
        <position position="109"/>
    </location>
    <ligand>
        <name>shikimate</name>
        <dbReference type="ChEBI" id="CHEBI:36208"/>
    </ligand>
</feature>
<dbReference type="PANTHER" id="PTHR21089:SF1">
    <property type="entry name" value="BIFUNCTIONAL 3-DEHYDROQUINATE DEHYDRATASE_SHIKIMATE DEHYDROGENASE, CHLOROPLASTIC"/>
    <property type="match status" value="1"/>
</dbReference>
<keyword evidence="6 7" id="KW-0057">Aromatic amino acid biosynthesis</keyword>
<feature type="binding site" evidence="7">
    <location>
        <position position="93"/>
    </location>
    <ligand>
        <name>shikimate</name>
        <dbReference type="ChEBI" id="CHEBI:36208"/>
    </ligand>
</feature>
<dbReference type="GO" id="GO:0009073">
    <property type="term" value="P:aromatic amino acid family biosynthetic process"/>
    <property type="evidence" value="ECO:0007669"/>
    <property type="project" value="UniProtKB-KW"/>
</dbReference>
<evidence type="ECO:0000259" key="8">
    <source>
        <dbReference type="Pfam" id="PF03807"/>
    </source>
</evidence>
<dbReference type="GO" id="GO:0008652">
    <property type="term" value="P:amino acid biosynthetic process"/>
    <property type="evidence" value="ECO:0007669"/>
    <property type="project" value="UniProtKB-KW"/>
</dbReference>
<evidence type="ECO:0000256" key="6">
    <source>
        <dbReference type="ARBA" id="ARBA00023141"/>
    </source>
</evidence>
<feature type="domain" description="Pyrroline-5-carboxylate reductase catalytic N-terminal" evidence="8">
    <location>
        <begin position="128"/>
        <end position="200"/>
    </location>
</feature>
<proteinExistence type="inferred from homology"/>
<dbReference type="NCBIfam" id="TIGR00507">
    <property type="entry name" value="aroE"/>
    <property type="match status" value="1"/>
</dbReference>
<comment type="catalytic activity">
    <reaction evidence="7">
        <text>shikimate + NADP(+) = 3-dehydroshikimate + NADPH + H(+)</text>
        <dbReference type="Rhea" id="RHEA:17737"/>
        <dbReference type="ChEBI" id="CHEBI:15378"/>
        <dbReference type="ChEBI" id="CHEBI:16630"/>
        <dbReference type="ChEBI" id="CHEBI:36208"/>
        <dbReference type="ChEBI" id="CHEBI:57783"/>
        <dbReference type="ChEBI" id="CHEBI:58349"/>
        <dbReference type="EC" id="1.1.1.25"/>
    </reaction>
</comment>
<evidence type="ECO:0000256" key="4">
    <source>
        <dbReference type="ARBA" id="ARBA00022857"/>
    </source>
</evidence>
<feature type="domain" description="SDH C-terminal" evidence="10">
    <location>
        <begin position="244"/>
        <end position="274"/>
    </location>
</feature>
<dbReference type="EC" id="1.1.1.25" evidence="2 7"/>
<dbReference type="GO" id="GO:0004764">
    <property type="term" value="F:shikimate 3-dehydrogenase (NADP+) activity"/>
    <property type="evidence" value="ECO:0007669"/>
    <property type="project" value="UniProtKB-UniRule"/>
</dbReference>
<dbReference type="Pfam" id="PF08501">
    <property type="entry name" value="Shikimate_dh_N"/>
    <property type="match status" value="1"/>
</dbReference>
<comment type="similarity">
    <text evidence="7">Belongs to the shikimate dehydrogenase family.</text>
</comment>
<evidence type="ECO:0000256" key="3">
    <source>
        <dbReference type="ARBA" id="ARBA00022605"/>
    </source>
</evidence>
<dbReference type="InterPro" id="IPR046346">
    <property type="entry name" value="Aminoacid_DH-like_N_sf"/>
</dbReference>
<organism evidence="11 12">
    <name type="scientific">Ilumatobacter coccineus</name>
    <dbReference type="NCBI Taxonomy" id="467094"/>
    <lineage>
        <taxon>Bacteria</taxon>
        <taxon>Bacillati</taxon>
        <taxon>Actinomycetota</taxon>
        <taxon>Acidimicrobiia</taxon>
        <taxon>Acidimicrobiales</taxon>
        <taxon>Ilumatobacteraceae</taxon>
        <taxon>Ilumatobacter</taxon>
    </lineage>
</organism>
<dbReference type="Gene3D" id="3.40.50.10860">
    <property type="entry name" value="Leucine Dehydrogenase, chain A, domain 1"/>
    <property type="match status" value="1"/>
</dbReference>
<comment type="pathway">
    <text evidence="1 7">Metabolic intermediate biosynthesis; chorismate biosynthesis; chorismate from D-erythrose 4-phosphate and phosphoenolpyruvate: step 4/7.</text>
</comment>